<evidence type="ECO:0000259" key="3">
    <source>
        <dbReference type="SMART" id="SM00093"/>
    </source>
</evidence>
<dbReference type="STRING" id="51028.A0A0N4VI33"/>
<dbReference type="EMBL" id="UXUI01010321">
    <property type="protein sequence ID" value="VDD95077.1"/>
    <property type="molecule type" value="Genomic_DNA"/>
</dbReference>
<keyword evidence="5" id="KW-1185">Reference proteome</keyword>
<sequence length="413" mass="47377">MKPVFGLWIMIIFLSVACRIIEGENSTVASAEKRNLNVADPVDQAKWNFALRVWRQSGPTSNSAVISPVFAALFIAIARLGSDGDTADEIMHTLRYPDTSGENVTDDKLLASWKEEFDELLSCPLNSLFCINAVHLLQKSNETVIKEMFLEKLRTFLNGKLQVENYDDFMERITSEEFQAARPKSERIVGEMSFSTNSFVFLVNASFYDQRWKNKFKLEKTITRDFGPNRESVAKLPFMPGEVFTSYFFGDNEDVQILGIPFADNVTCMYIFLPLDKNGLAKFELESEGDRLLQMIMKLRFVDVEVEALKFEMSSKVDLTPGLRRLDFRKAVSPEANFAKMLDSYVFIQNITLNTIVRVDEDGFKAEELNPTTKLPVPKVLWQGPHYRFVAYHPFLFIIAKNQKQMLYIGRYL</sequence>
<proteinExistence type="inferred from homology"/>
<protein>
    <submittedName>
        <fullName evidence="6">SERPIN domain-containing protein</fullName>
    </submittedName>
</protein>
<accession>A0A0N4VI33</accession>
<name>A0A0N4VI33_ENTVE</name>
<dbReference type="InterPro" id="IPR042185">
    <property type="entry name" value="Serpin_sf_2"/>
</dbReference>
<evidence type="ECO:0000313" key="6">
    <source>
        <dbReference type="WBParaSite" id="EVEC_0001048401-mRNA-1"/>
    </source>
</evidence>
<dbReference type="InterPro" id="IPR042178">
    <property type="entry name" value="Serpin_sf_1"/>
</dbReference>
<dbReference type="GO" id="GO:0005615">
    <property type="term" value="C:extracellular space"/>
    <property type="evidence" value="ECO:0007669"/>
    <property type="project" value="InterPro"/>
</dbReference>
<dbReference type="OrthoDB" id="9518664at2759"/>
<evidence type="ECO:0000256" key="2">
    <source>
        <dbReference type="SAM" id="SignalP"/>
    </source>
</evidence>
<feature type="signal peptide" evidence="2">
    <location>
        <begin position="1"/>
        <end position="23"/>
    </location>
</feature>
<organism evidence="6">
    <name type="scientific">Enterobius vermicularis</name>
    <name type="common">Human pinworm</name>
    <dbReference type="NCBI Taxonomy" id="51028"/>
    <lineage>
        <taxon>Eukaryota</taxon>
        <taxon>Metazoa</taxon>
        <taxon>Ecdysozoa</taxon>
        <taxon>Nematoda</taxon>
        <taxon>Chromadorea</taxon>
        <taxon>Rhabditida</taxon>
        <taxon>Spirurina</taxon>
        <taxon>Oxyuridomorpha</taxon>
        <taxon>Oxyuroidea</taxon>
        <taxon>Oxyuridae</taxon>
        <taxon>Enterobius</taxon>
    </lineage>
</organism>
<evidence type="ECO:0000313" key="5">
    <source>
        <dbReference type="Proteomes" id="UP000274131"/>
    </source>
</evidence>
<gene>
    <name evidence="4" type="ORF">EVEC_LOCUS9828</name>
</gene>
<dbReference type="InterPro" id="IPR000215">
    <property type="entry name" value="Serpin_fam"/>
</dbReference>
<dbReference type="Proteomes" id="UP000274131">
    <property type="component" value="Unassembled WGS sequence"/>
</dbReference>
<dbReference type="PROSITE" id="PS51257">
    <property type="entry name" value="PROKAR_LIPOPROTEIN"/>
    <property type="match status" value="1"/>
</dbReference>
<comment type="similarity">
    <text evidence="1">Belongs to the serpin family.</text>
</comment>
<dbReference type="Gene3D" id="2.30.39.10">
    <property type="entry name" value="Alpha-1-antitrypsin, domain 1"/>
    <property type="match status" value="1"/>
</dbReference>
<keyword evidence="2" id="KW-0732">Signal</keyword>
<dbReference type="AlphaFoldDB" id="A0A0N4VI33"/>
<evidence type="ECO:0000313" key="4">
    <source>
        <dbReference type="EMBL" id="VDD95077.1"/>
    </source>
</evidence>
<dbReference type="Pfam" id="PF00079">
    <property type="entry name" value="Serpin"/>
    <property type="match status" value="1"/>
</dbReference>
<dbReference type="InterPro" id="IPR036186">
    <property type="entry name" value="Serpin_sf"/>
</dbReference>
<dbReference type="SMART" id="SM00093">
    <property type="entry name" value="SERPIN"/>
    <property type="match status" value="1"/>
</dbReference>
<dbReference type="PANTHER" id="PTHR11461">
    <property type="entry name" value="SERINE PROTEASE INHIBITOR, SERPIN"/>
    <property type="match status" value="1"/>
</dbReference>
<dbReference type="Gene3D" id="3.30.497.10">
    <property type="entry name" value="Antithrombin, subunit I, domain 2"/>
    <property type="match status" value="1"/>
</dbReference>
<dbReference type="WBParaSite" id="EVEC_0001048401-mRNA-1">
    <property type="protein sequence ID" value="EVEC_0001048401-mRNA-1"/>
    <property type="gene ID" value="EVEC_0001048401"/>
</dbReference>
<dbReference type="SUPFAM" id="SSF56574">
    <property type="entry name" value="Serpins"/>
    <property type="match status" value="1"/>
</dbReference>
<dbReference type="PANTHER" id="PTHR11461:SF338">
    <property type="entry name" value="CAPSID PROTEIN-RELATED"/>
    <property type="match status" value="1"/>
</dbReference>
<reference evidence="4 5" key="2">
    <citation type="submission" date="2018-10" db="EMBL/GenBank/DDBJ databases">
        <authorList>
            <consortium name="Pathogen Informatics"/>
        </authorList>
    </citation>
    <scope>NUCLEOTIDE SEQUENCE [LARGE SCALE GENOMIC DNA]</scope>
</reference>
<dbReference type="GO" id="GO:0004867">
    <property type="term" value="F:serine-type endopeptidase inhibitor activity"/>
    <property type="evidence" value="ECO:0007669"/>
    <property type="project" value="InterPro"/>
</dbReference>
<reference evidence="6" key="1">
    <citation type="submission" date="2017-02" db="UniProtKB">
        <authorList>
            <consortium name="WormBaseParasite"/>
        </authorList>
    </citation>
    <scope>IDENTIFICATION</scope>
</reference>
<feature type="domain" description="Serpin" evidence="3">
    <location>
        <begin position="49"/>
        <end position="413"/>
    </location>
</feature>
<evidence type="ECO:0000256" key="1">
    <source>
        <dbReference type="RuleBase" id="RU000411"/>
    </source>
</evidence>
<feature type="chain" id="PRO_5043122995" evidence="2">
    <location>
        <begin position="24"/>
        <end position="413"/>
    </location>
</feature>
<dbReference type="InterPro" id="IPR023796">
    <property type="entry name" value="Serpin_dom"/>
</dbReference>